<gene>
    <name evidence="3" type="ORF">HNQ51_002950</name>
</gene>
<sequence>MRATSAIFGAALALAPAWGLAEGVQFHLSGFGQYTVGKVLSGDDKVLTLPLGGTQTRQCPCAIANWEYVGVYEKNRGWQADQESLIGVQGTMRMGDQFSATAQVLARPNNKDMQPTLDWAYVSWNLNDHWTLQAGRKRIPLYYYSDFLYIGTAYPWVRPPQDVYGWPIYAYDGANAAYTGQWGSFTVDANLWAGSFTHRNAPYNTQIYWGDNTHEKWGNIFGGYITLTRGEWNGRVMVMRYKDSIWQDLPGGGRTNLLNPEPTTIMALSLNYDGANWLVRTELNRLKQKNIKGQYDYYLIGVGYKIGDWTPMATVSHYETKDLGFGIEARDSHSLSLRYDLNKNWALKAQYDISKDKTTPTFYDFFGKHKMLTFSAQATF</sequence>
<evidence type="ECO:0000313" key="4">
    <source>
        <dbReference type="Proteomes" id="UP000554837"/>
    </source>
</evidence>
<dbReference type="Gene3D" id="2.40.160.10">
    <property type="entry name" value="Porin"/>
    <property type="match status" value="1"/>
</dbReference>
<organism evidence="3 4">
    <name type="scientific">Inhella inkyongensis</name>
    <dbReference type="NCBI Taxonomy" id="392593"/>
    <lineage>
        <taxon>Bacteria</taxon>
        <taxon>Pseudomonadati</taxon>
        <taxon>Pseudomonadota</taxon>
        <taxon>Betaproteobacteria</taxon>
        <taxon>Burkholderiales</taxon>
        <taxon>Sphaerotilaceae</taxon>
        <taxon>Inhella</taxon>
    </lineage>
</organism>
<proteinExistence type="predicted"/>
<reference evidence="3 4" key="1">
    <citation type="submission" date="2020-08" db="EMBL/GenBank/DDBJ databases">
        <title>Genomic Encyclopedia of Type Strains, Phase IV (KMG-IV): sequencing the most valuable type-strain genomes for metagenomic binning, comparative biology and taxonomic classification.</title>
        <authorList>
            <person name="Goeker M."/>
        </authorList>
    </citation>
    <scope>NUCLEOTIDE SEQUENCE [LARGE SCALE GENOMIC DNA]</scope>
    <source>
        <strain evidence="3 4">DSM 23958</strain>
    </source>
</reference>
<name>A0A840S7I0_9BURK</name>
<accession>A0A840S7I0</accession>
<dbReference type="InterPro" id="IPR023614">
    <property type="entry name" value="Porin_dom_sf"/>
</dbReference>
<comment type="caution">
    <text evidence="3">The sequence shown here is derived from an EMBL/GenBank/DDBJ whole genome shotgun (WGS) entry which is preliminary data.</text>
</comment>
<feature type="domain" description="Porin" evidence="2">
    <location>
        <begin position="11"/>
        <end position="357"/>
    </location>
</feature>
<evidence type="ECO:0000313" key="3">
    <source>
        <dbReference type="EMBL" id="MBB5205623.1"/>
    </source>
</evidence>
<dbReference type="GO" id="GO:0016020">
    <property type="term" value="C:membrane"/>
    <property type="evidence" value="ECO:0007669"/>
    <property type="project" value="InterPro"/>
</dbReference>
<feature type="chain" id="PRO_5032829813" description="Porin domain-containing protein" evidence="1">
    <location>
        <begin position="22"/>
        <end position="380"/>
    </location>
</feature>
<dbReference type="InterPro" id="IPR033900">
    <property type="entry name" value="Gram_neg_porin_domain"/>
</dbReference>
<evidence type="ECO:0000256" key="1">
    <source>
        <dbReference type="SAM" id="SignalP"/>
    </source>
</evidence>
<protein>
    <recommendedName>
        <fullName evidence="2">Porin domain-containing protein</fullName>
    </recommendedName>
</protein>
<dbReference type="Pfam" id="PF13609">
    <property type="entry name" value="Porin_4"/>
    <property type="match status" value="1"/>
</dbReference>
<keyword evidence="1" id="KW-0732">Signal</keyword>
<dbReference type="EMBL" id="JACHHO010000005">
    <property type="protein sequence ID" value="MBB5205623.1"/>
    <property type="molecule type" value="Genomic_DNA"/>
</dbReference>
<dbReference type="GO" id="GO:0015288">
    <property type="term" value="F:porin activity"/>
    <property type="evidence" value="ECO:0007669"/>
    <property type="project" value="InterPro"/>
</dbReference>
<dbReference type="Proteomes" id="UP000554837">
    <property type="component" value="Unassembled WGS sequence"/>
</dbReference>
<evidence type="ECO:0000259" key="2">
    <source>
        <dbReference type="Pfam" id="PF13609"/>
    </source>
</evidence>
<dbReference type="SUPFAM" id="SSF56935">
    <property type="entry name" value="Porins"/>
    <property type="match status" value="1"/>
</dbReference>
<dbReference type="RefSeq" id="WP_138855147.1">
    <property type="nucleotide sequence ID" value="NZ_CP040709.1"/>
</dbReference>
<dbReference type="OrthoDB" id="197869at2"/>
<dbReference type="AlphaFoldDB" id="A0A840S7I0"/>
<feature type="signal peptide" evidence="1">
    <location>
        <begin position="1"/>
        <end position="21"/>
    </location>
</feature>
<keyword evidence="4" id="KW-1185">Reference proteome</keyword>